<comment type="caution">
    <text evidence="1">The sequence shown here is derived from an EMBL/GenBank/DDBJ whole genome shotgun (WGS) entry which is preliminary data.</text>
</comment>
<gene>
    <name evidence="1" type="ORF">DXB80_05720</name>
</gene>
<organism evidence="1 2">
    <name type="scientific">Segatella copri</name>
    <dbReference type="NCBI Taxonomy" id="165179"/>
    <lineage>
        <taxon>Bacteria</taxon>
        <taxon>Pseudomonadati</taxon>
        <taxon>Bacteroidota</taxon>
        <taxon>Bacteroidia</taxon>
        <taxon>Bacteroidales</taxon>
        <taxon>Prevotellaceae</taxon>
        <taxon>Segatella</taxon>
    </lineage>
</organism>
<proteinExistence type="predicted"/>
<evidence type="ECO:0000313" key="1">
    <source>
        <dbReference type="EMBL" id="RGN10545.1"/>
    </source>
</evidence>
<accession>A0AA92VWG2</accession>
<dbReference type="Proteomes" id="UP000261245">
    <property type="component" value="Unassembled WGS sequence"/>
</dbReference>
<dbReference type="EMBL" id="QSUC01000010">
    <property type="protein sequence ID" value="RGN10545.1"/>
    <property type="molecule type" value="Genomic_DNA"/>
</dbReference>
<name>A0AA92VWG2_9BACT</name>
<dbReference type="RefSeq" id="WP_117727694.1">
    <property type="nucleotide sequence ID" value="NZ_JBALKV010000002.1"/>
</dbReference>
<protein>
    <submittedName>
        <fullName evidence="1">Uncharacterized protein</fullName>
    </submittedName>
</protein>
<reference evidence="1 2" key="1">
    <citation type="submission" date="2018-08" db="EMBL/GenBank/DDBJ databases">
        <title>A genome reference for cultivated species of the human gut microbiota.</title>
        <authorList>
            <person name="Zou Y."/>
            <person name="Xue W."/>
            <person name="Luo G."/>
        </authorList>
    </citation>
    <scope>NUCLEOTIDE SEQUENCE [LARGE SCALE GENOMIC DNA]</scope>
    <source>
        <strain evidence="1 2">OM06-11</strain>
    </source>
</reference>
<sequence>MKTKLALDKNEKTFELLGEYIPGYNKNRALNGIGLKLKTEDECIKYTAELNVALAKAELEYASIKKLEKYYNTTFPSDNKNCLSTPHYLYNKIKSSISEIKKSILKFCPRNSRRAAGSYSSATQTMNVSHLCNKAPYIEDMYLEVYPDYVHQMLDVLEKYMQIASDIIQLCQELMKEENEIRNNDEYLKEIEASCRADLEETASLIKNAGLLTAKNITKEDLERRRKEAKDMNQLRRILYHNISHKDYKIQVFKDVIMKGLSNDLTLEESEIWTNQEDYGFVKHQVRSAIEGMKVRDDLPSIKQKKLETRALKAEYVACFMLWCRVPKSHHRLFLAYLERQFVGAPLCIPNYKTVMGVKTSKMNKNTKQDYFADFKSYSAD</sequence>
<dbReference type="AlphaFoldDB" id="A0AA92VWG2"/>
<evidence type="ECO:0000313" key="2">
    <source>
        <dbReference type="Proteomes" id="UP000261245"/>
    </source>
</evidence>